<name>A0A4P6YDV6_9FLAO</name>
<organism evidence="8 9">
    <name type="scientific">Flavobacterium nackdongense</name>
    <dbReference type="NCBI Taxonomy" id="2547394"/>
    <lineage>
        <taxon>Bacteria</taxon>
        <taxon>Pseudomonadati</taxon>
        <taxon>Bacteroidota</taxon>
        <taxon>Flavobacteriia</taxon>
        <taxon>Flavobacteriales</taxon>
        <taxon>Flavobacteriaceae</taxon>
        <taxon>Flavobacterium</taxon>
    </lineage>
</organism>
<keyword evidence="4 5" id="KW-0326">Glycosidase</keyword>
<evidence type="ECO:0000256" key="5">
    <source>
        <dbReference type="RuleBase" id="RU361168"/>
    </source>
</evidence>
<dbReference type="Proteomes" id="UP000291124">
    <property type="component" value="Chromosome"/>
</dbReference>
<dbReference type="PRINTS" id="PR00740">
    <property type="entry name" value="GLHYDRLASE27"/>
</dbReference>
<keyword evidence="2 6" id="KW-0732">Signal</keyword>
<feature type="domain" description="Alpha galactosidase C-terminal" evidence="7">
    <location>
        <begin position="401"/>
        <end position="474"/>
    </location>
</feature>
<proteinExistence type="inferred from homology"/>
<keyword evidence="3 5" id="KW-0378">Hydrolase</keyword>
<comment type="similarity">
    <text evidence="1 5">Belongs to the glycosyl hydrolase 27 family.</text>
</comment>
<dbReference type="PANTHER" id="PTHR11452:SF42">
    <property type="entry name" value="ALPHA-GALACTOSIDASE"/>
    <property type="match status" value="1"/>
</dbReference>
<evidence type="ECO:0000256" key="3">
    <source>
        <dbReference type="ARBA" id="ARBA00022801"/>
    </source>
</evidence>
<dbReference type="Gene3D" id="2.60.40.1180">
    <property type="entry name" value="Golgi alpha-mannosidase II"/>
    <property type="match status" value="1"/>
</dbReference>
<dbReference type="PANTHER" id="PTHR11452">
    <property type="entry name" value="ALPHA-GALACTOSIDASE/ALPHA-N-ACETYLGALACTOSAMINIDASE"/>
    <property type="match status" value="1"/>
</dbReference>
<dbReference type="InterPro" id="IPR041233">
    <property type="entry name" value="Melibiase_C"/>
</dbReference>
<protein>
    <recommendedName>
        <fullName evidence="5">Alpha-galactosidase</fullName>
        <ecNumber evidence="5">3.2.1.22</ecNumber>
    </recommendedName>
    <alternativeName>
        <fullName evidence="5">Melibiase</fullName>
    </alternativeName>
</protein>
<dbReference type="EMBL" id="CP037933">
    <property type="protein sequence ID" value="QBN20518.1"/>
    <property type="molecule type" value="Genomic_DNA"/>
</dbReference>
<dbReference type="GO" id="GO:0004557">
    <property type="term" value="F:alpha-galactosidase activity"/>
    <property type="evidence" value="ECO:0007669"/>
    <property type="project" value="UniProtKB-EC"/>
</dbReference>
<dbReference type="OrthoDB" id="9807519at2"/>
<keyword evidence="9" id="KW-1185">Reference proteome</keyword>
<evidence type="ECO:0000256" key="2">
    <source>
        <dbReference type="ARBA" id="ARBA00022729"/>
    </source>
</evidence>
<evidence type="ECO:0000313" key="8">
    <source>
        <dbReference type="EMBL" id="QBN20518.1"/>
    </source>
</evidence>
<comment type="catalytic activity">
    <reaction evidence="5">
        <text>Hydrolysis of terminal, non-reducing alpha-D-galactose residues in alpha-D-galactosides, including galactose oligosaccharides, galactomannans and galactolipids.</text>
        <dbReference type="EC" id="3.2.1.22"/>
    </reaction>
</comment>
<dbReference type="EC" id="3.2.1.22" evidence="5"/>
<dbReference type="KEGG" id="fnk:E1750_17555"/>
<evidence type="ECO:0000256" key="6">
    <source>
        <dbReference type="SAM" id="SignalP"/>
    </source>
</evidence>
<dbReference type="GO" id="GO:0005975">
    <property type="term" value="P:carbohydrate metabolic process"/>
    <property type="evidence" value="ECO:0007669"/>
    <property type="project" value="InterPro"/>
</dbReference>
<dbReference type="AlphaFoldDB" id="A0A4P6YDV6"/>
<dbReference type="SUPFAM" id="SSF51011">
    <property type="entry name" value="Glycosyl hydrolase domain"/>
    <property type="match status" value="1"/>
</dbReference>
<reference evidence="9" key="1">
    <citation type="submission" date="2019-03" db="EMBL/GenBank/DDBJ databases">
        <title>Flavobacterium sp.</title>
        <authorList>
            <person name="Kim H."/>
        </authorList>
    </citation>
    <scope>NUCLEOTIDE SEQUENCE [LARGE SCALE GENOMIC DNA]</scope>
    <source>
        <strain evidence="9">GS13</strain>
    </source>
</reference>
<dbReference type="SUPFAM" id="SSF51445">
    <property type="entry name" value="(Trans)glycosidases"/>
    <property type="match status" value="1"/>
</dbReference>
<dbReference type="Gene3D" id="3.20.20.70">
    <property type="entry name" value="Aldolase class I"/>
    <property type="match status" value="1"/>
</dbReference>
<accession>A0A4P6YDV6</accession>
<dbReference type="InterPro" id="IPR013785">
    <property type="entry name" value="Aldolase_TIM"/>
</dbReference>
<keyword evidence="5" id="KW-1015">Disulfide bond</keyword>
<feature type="signal peptide" evidence="6">
    <location>
        <begin position="1"/>
        <end position="21"/>
    </location>
</feature>
<dbReference type="RefSeq" id="WP_133278017.1">
    <property type="nucleotide sequence ID" value="NZ_CP037933.1"/>
</dbReference>
<gene>
    <name evidence="8" type="ORF">E1750_17555</name>
</gene>
<sequence length="479" mass="54439">MKYIKRIVLALIFGISAFSQVQDKNKSVESKSEVAKNKSNLAVTPPMGWNSFDAYDCRINEKEFKATVDYMAENLLQYGWNYAVIDYIWWNPEPGNWNTPKRKGHPDIQFNADGSLKFPKDVTMDQYGRLLPSVERFPSAANGKGFKPIADYVHGKGMKFGIHIMRGIHRAAAFNGTPIMGSKATAKDIAEPFDTCNWCNNMFGVDASKAGAQEYYNSIFNLYAQWGVDFIKADDTMFPPYHKEEIEMMHKAIAQCGRPMVLSLSCGEAPVSRASHLIENANMWRISGDFWDNWESLEHNFDLLNAWSPFIGEGHWPDGDMLPIGRLSLDDRPHGKERMSNFTVPEHYTLMSLWSMAKSPLIMGGDLLTTAESTMKFLKNSEILYVNQHSTDNRQVIKNDGQAVWIATDPKNGDRFIALFNLSEKEKEVKFTLENEGIRGDYSVRDLWEKKDIGIINTQIRAKIDSHGAKVFRLTKVVK</sequence>
<evidence type="ECO:0000256" key="4">
    <source>
        <dbReference type="ARBA" id="ARBA00023295"/>
    </source>
</evidence>
<dbReference type="Pfam" id="PF17801">
    <property type="entry name" value="Melibiase_C"/>
    <property type="match status" value="1"/>
</dbReference>
<evidence type="ECO:0000313" key="9">
    <source>
        <dbReference type="Proteomes" id="UP000291124"/>
    </source>
</evidence>
<feature type="chain" id="PRO_5020433579" description="Alpha-galactosidase" evidence="6">
    <location>
        <begin position="22"/>
        <end position="479"/>
    </location>
</feature>
<dbReference type="InterPro" id="IPR017853">
    <property type="entry name" value="GH"/>
</dbReference>
<evidence type="ECO:0000259" key="7">
    <source>
        <dbReference type="Pfam" id="PF17801"/>
    </source>
</evidence>
<dbReference type="InterPro" id="IPR013780">
    <property type="entry name" value="Glyco_hydro_b"/>
</dbReference>
<dbReference type="CDD" id="cd14792">
    <property type="entry name" value="GH27"/>
    <property type="match status" value="1"/>
</dbReference>
<evidence type="ECO:0000256" key="1">
    <source>
        <dbReference type="ARBA" id="ARBA00009743"/>
    </source>
</evidence>
<dbReference type="InterPro" id="IPR002241">
    <property type="entry name" value="Glyco_hydro_27"/>
</dbReference>
<dbReference type="Pfam" id="PF16499">
    <property type="entry name" value="Melibiase_2"/>
    <property type="match status" value="1"/>
</dbReference>